<evidence type="ECO:0000313" key="2">
    <source>
        <dbReference type="Proteomes" id="UP001428341"/>
    </source>
</evidence>
<dbReference type="Proteomes" id="UP001428341">
    <property type="component" value="Unassembled WGS sequence"/>
</dbReference>
<dbReference type="EMBL" id="JBCGBO010000002">
    <property type="protein sequence ID" value="KAK9222298.1"/>
    <property type="molecule type" value="Genomic_DNA"/>
</dbReference>
<name>A0AAP0QXJ2_9ROSI</name>
<protein>
    <submittedName>
        <fullName evidence="1">Uncharacterized protein</fullName>
    </submittedName>
</protein>
<evidence type="ECO:0000313" key="1">
    <source>
        <dbReference type="EMBL" id="KAK9222298.1"/>
    </source>
</evidence>
<organism evidence="1 2">
    <name type="scientific">Citrus x changshan-huyou</name>
    <dbReference type="NCBI Taxonomy" id="2935761"/>
    <lineage>
        <taxon>Eukaryota</taxon>
        <taxon>Viridiplantae</taxon>
        <taxon>Streptophyta</taxon>
        <taxon>Embryophyta</taxon>
        <taxon>Tracheophyta</taxon>
        <taxon>Spermatophyta</taxon>
        <taxon>Magnoliopsida</taxon>
        <taxon>eudicotyledons</taxon>
        <taxon>Gunneridae</taxon>
        <taxon>Pentapetalae</taxon>
        <taxon>rosids</taxon>
        <taxon>malvids</taxon>
        <taxon>Sapindales</taxon>
        <taxon>Rutaceae</taxon>
        <taxon>Aurantioideae</taxon>
        <taxon>Citrus</taxon>
    </lineage>
</organism>
<sequence length="1003" mass="112502">MEVSGALVQHIDRGNGICSSSSSLGCAVLGDIWISEALKPYGDLAVPDVVCNEKSRRAGSFQSATLGFSDKQVNSKVDSITDDPKFKKHVRKKKKRNKKRTYSSKKISNKIVSMAGESKYDVIDAKSSSSSIMEDILNPAINCEKGLEKNTPLVNSTSLCEIQVKLCSEDLNIQNCNSRTCCKVPDENKQGCDVCNSSHAIRERNGFKSHNLASELDAVNKTRNHQHIMTGKENSQSVWRKKQRNVRETQTSEGNKLQRNYLQGDASMLQKNLFVEQNSFFGKGLLPTPTIESSRNIGVANAGNKKTKTDVRIHQKVLVESSRWVADQRLNRRLDRHVSQLSEVATCELDEYEEHKLKTKGSLNPQNYCRSKKGLECQGHNFLRPHNKSCLCKKEFLEVPFELNCYKNPYLAQRTYSSQHGFTHGACCLHSYSDFPSHGQPTWVCSQPYGGVKIPGMSYVSARSFHASTKSESCIKFEQFNENQFIKDVTSRMNAKKWVAVGTKGSSILEKTGSAGVCHVCNGDLPLLHEVEKDGRSGGNVIDHLASAMLSKFKSTHLIGSSSLNIVETEAPNSDSQCTTTEVHHIKSAEIRMKYVQNLKDVQQLIVGLMVTDPLNAAYKMQLVSESFELETGCPLAEFERFLHSAAPAIASLYQRGKCSLCLGDQLSDSSLCKHQIPNTSLFSVWNWYEEPGNYGLKVKVGDSQKLKGRLTESASFDAHFVPYLSAVQLFGYSYLSNSCGTSEERSNSDMYIRNSSTALEGKNLLAPELKFGSIEESVNSYKAFCPEGHSQSFTPSPDRSSNCELLFEFFETEKPWLRRPLHNKILDLFDAEVSCLQVFGDISKLKSLKLNDLHPASWFSVAWYPIYRIPDGKFGAAFLTYHSLGHMVMRDVPTDTLKKKTLCVVSPVVGLLSYKAQWFRQSELWYSTSQALYLPAESWSDLKVPEESSFKDSSLFDRSEILREQLRILEENASLFARGCVWTDGIKVVNRHKDYEFFSSHK</sequence>
<reference evidence="1 2" key="1">
    <citation type="submission" date="2024-05" db="EMBL/GenBank/DDBJ databases">
        <title>Haplotype-resolved chromosome-level genome assembly of Huyou (Citrus changshanensis).</title>
        <authorList>
            <person name="Miao C."/>
            <person name="Chen W."/>
            <person name="Wu Y."/>
            <person name="Wang L."/>
            <person name="Zhao S."/>
            <person name="Grierson D."/>
            <person name="Xu C."/>
            <person name="Chen K."/>
        </authorList>
    </citation>
    <scope>NUCLEOTIDE SEQUENCE [LARGE SCALE GENOMIC DNA]</scope>
    <source>
        <strain evidence="1">01-14</strain>
        <tissue evidence="1">Leaf</tissue>
    </source>
</reference>
<dbReference type="AlphaFoldDB" id="A0AAP0QXJ2"/>
<dbReference type="InterPro" id="IPR008507">
    <property type="entry name" value="DUF789"/>
</dbReference>
<keyword evidence="2" id="KW-1185">Reference proteome</keyword>
<gene>
    <name evidence="1" type="ORF">WN944_010733</name>
</gene>
<dbReference type="PANTHER" id="PTHR32010">
    <property type="entry name" value="PHOTOSYSTEM II STABILITY/ASSEMBLY FACTOR HCF136, CHLOROPLASTIC"/>
    <property type="match status" value="1"/>
</dbReference>
<dbReference type="PANTHER" id="PTHR32010:SF23">
    <property type="entry name" value="IG-LIKE DOMAIN-CONTAINING PROTEIN"/>
    <property type="match status" value="1"/>
</dbReference>
<proteinExistence type="predicted"/>
<dbReference type="Pfam" id="PF05623">
    <property type="entry name" value="DUF789"/>
    <property type="match status" value="1"/>
</dbReference>
<accession>A0AAP0QXJ2</accession>
<comment type="caution">
    <text evidence="1">The sequence shown here is derived from an EMBL/GenBank/DDBJ whole genome shotgun (WGS) entry which is preliminary data.</text>
</comment>